<evidence type="ECO:0000313" key="3">
    <source>
        <dbReference type="Proteomes" id="UP000292307"/>
    </source>
</evidence>
<dbReference type="EMBL" id="BMWV01000009">
    <property type="protein sequence ID" value="GGY53678.1"/>
    <property type="molecule type" value="Genomic_DNA"/>
</dbReference>
<evidence type="ECO:0000313" key="4">
    <source>
        <dbReference type="Proteomes" id="UP000628442"/>
    </source>
</evidence>
<protein>
    <submittedName>
        <fullName evidence="1">Uncharacterized protein</fullName>
    </submittedName>
</protein>
<dbReference type="AlphaFoldDB" id="A0A411WUH6"/>
<evidence type="ECO:0000313" key="2">
    <source>
        <dbReference type="EMBL" id="QBI00406.1"/>
    </source>
</evidence>
<dbReference type="RefSeq" id="WP_131144545.1">
    <property type="nucleotide sequence ID" value="NZ_BMWV01000009.1"/>
</dbReference>
<reference evidence="1" key="1">
    <citation type="journal article" date="2014" name="Int. J. Syst. Evol. Microbiol.">
        <title>Complete genome sequence of Corynebacterium casei LMG S-19264T (=DSM 44701T), isolated from a smear-ripened cheese.</title>
        <authorList>
            <consortium name="US DOE Joint Genome Institute (JGI-PGF)"/>
            <person name="Walter F."/>
            <person name="Albersmeier A."/>
            <person name="Kalinowski J."/>
            <person name="Ruckert C."/>
        </authorList>
    </citation>
    <scope>NUCLEOTIDE SEQUENCE</scope>
    <source>
        <strain evidence="1">KCTC 12343</strain>
    </source>
</reference>
<keyword evidence="3" id="KW-1185">Reference proteome</keyword>
<dbReference type="CDD" id="cd20690">
    <property type="entry name" value="CdiI_BpE479-like"/>
    <property type="match status" value="1"/>
</dbReference>
<dbReference type="Proteomes" id="UP000628442">
    <property type="component" value="Unassembled WGS sequence"/>
</dbReference>
<reference evidence="2 3" key="2">
    <citation type="submission" date="2019-02" db="EMBL/GenBank/DDBJ databases">
        <title>Draft Genome Sequences of Six Type Strains of the Genus Massilia.</title>
        <authorList>
            <person name="Miess H."/>
            <person name="Frediansyhah A."/>
            <person name="Gross H."/>
        </authorList>
    </citation>
    <scope>NUCLEOTIDE SEQUENCE [LARGE SCALE GENOMIC DNA]</scope>
    <source>
        <strain evidence="2 3">DSM 17472</strain>
    </source>
</reference>
<gene>
    <name evidence="2" type="ORF">EYF70_05740</name>
    <name evidence="1" type="ORF">GCM10007387_40150</name>
</gene>
<sequence>MAGAILVTEKNGVSLSSIDFDYIIEKIRPNFNDSEKDVREEIYSPVDDGGMSFISLVEQCAERFNAFVRAASIAYENEIKEQPFSARRNSWDELLTALRSDPRYGKS</sequence>
<evidence type="ECO:0000313" key="1">
    <source>
        <dbReference type="EMBL" id="GGY53678.1"/>
    </source>
</evidence>
<dbReference type="Proteomes" id="UP000292307">
    <property type="component" value="Chromosome"/>
</dbReference>
<dbReference type="OrthoDB" id="9204650at2"/>
<name>A0A411WUH6_9BURK</name>
<accession>A0A411WUH6</accession>
<organism evidence="1 4">
    <name type="scientific">Pseudoduganella albidiflava</name>
    <dbReference type="NCBI Taxonomy" id="321983"/>
    <lineage>
        <taxon>Bacteria</taxon>
        <taxon>Pseudomonadati</taxon>
        <taxon>Pseudomonadota</taxon>
        <taxon>Betaproteobacteria</taxon>
        <taxon>Burkholderiales</taxon>
        <taxon>Oxalobacteraceae</taxon>
        <taxon>Telluria group</taxon>
        <taxon>Pseudoduganella</taxon>
    </lineage>
</organism>
<dbReference type="EMBL" id="CP036401">
    <property type="protein sequence ID" value="QBI00406.1"/>
    <property type="molecule type" value="Genomic_DNA"/>
</dbReference>
<proteinExistence type="predicted"/>
<reference evidence="1" key="3">
    <citation type="submission" date="2022-12" db="EMBL/GenBank/DDBJ databases">
        <authorList>
            <person name="Sun Q."/>
            <person name="Kim S."/>
        </authorList>
    </citation>
    <scope>NUCLEOTIDE SEQUENCE</scope>
    <source>
        <strain evidence="1">KCTC 12343</strain>
    </source>
</reference>